<dbReference type="Proteomes" id="UP001042704">
    <property type="component" value="Chromosome"/>
</dbReference>
<reference evidence="4" key="2">
    <citation type="submission" date="2019-02" db="EMBL/GenBank/DDBJ databases">
        <authorList>
            <person name="Chen S.-C."/>
            <person name="Chien H.-H."/>
            <person name="Lai M.-C."/>
        </authorList>
    </citation>
    <scope>NUCLEOTIDE SEQUENCE</scope>
    <source>
        <strain evidence="4">N2F9704</strain>
    </source>
</reference>
<feature type="domain" description="Abortive phage infection protein C-terminal" evidence="2">
    <location>
        <begin position="237"/>
        <end position="551"/>
    </location>
</feature>
<dbReference type="EMBL" id="CP036172">
    <property type="protein sequence ID" value="QSZ66931.1"/>
    <property type="molecule type" value="Genomic_DNA"/>
</dbReference>
<dbReference type="Pfam" id="PF22879">
    <property type="entry name" value="AIPR_N"/>
    <property type="match status" value="1"/>
</dbReference>
<dbReference type="KEGG" id="maqe:RJ40_05200"/>
<reference evidence="4" key="1">
    <citation type="journal article" date="2001" name="Int. J. Syst. Evol. Microbiol.">
        <title>Methanofollis aquaemaris sp. nov., a methanogen isolated from an aquaculture fish pond.</title>
        <authorList>
            <person name="Lai M.C."/>
            <person name="Chen S.C."/>
        </authorList>
    </citation>
    <scope>NUCLEOTIDE SEQUENCE</scope>
    <source>
        <strain evidence="4">N2F9704</strain>
    </source>
</reference>
<sequence>MIFNLTHLNSFCSDFRQDVIRGSEEDGSTHEDKFTELIMDALEEADETENAVVCYHKKTGIKVNGYGVNDSGDILDLFISEYSGQSPPGSIPKSDIRLAFRRVEKFFEKCLDGYYRSLEEAQPVYDLSDRIYRFSSELRKIRFFLLTDKTSRLEEIKDKEQGDFVYTYQVWDINRYHKLVSSGRSRESIIIKIKEDFDSSLPCLDEGGKNPVYTSYLAVIPGKTLVSLYDEYGPRLLERNVRSYLQVRGKVNKGIRNTVLNDPEMFLAYNNGLSTTAEEVTTEVIGGRTYITEIRDFQIVNGAQTTATIHDTYVKNKDKVDLQYINIPMKLTVLKDSSQLNEIVPRISQYSNTQNKIDMADFSSNHPFHIKMEELSGRIRAPSREGIQLESYWFYERVRGQYLNKRNREVTPAKKKLFDKIYPKSQKIEKTELPVFEHTWQMRPYDVSLGKQKNYKLFMDEMASRSVIEPDEKYFIGAVAKAILYRTTYSIVRRELEGGYRPNIVTYSIAYLNYKTGSKINLEKIWKEQDICPELRDVLSQLVKDIQQFIITAPEGKNVTEFCKKKECWDKLCQGNIELAEGVRAAFSDAEKPNKSGITASIPFSSVSPEEWKKIEVWGLQTSYLNSKQRNIAKKIFSNMKAGRYCSPDLMLEALAVINIAKNMGFNFSSYSTSRKDESEKYNIFSEEPAKSNSESTPVSPVESSGISDKMIEAEVIRVLKKHGGKCRVSDLIGELEKTWDSQLTEYDREIYGSGYSRWRVRVTGMKNHLIENKILKKHSENGIWVLNPRYGPGKITGPEKINDKPELIKDKYGKILNTGISDEKIEEDIVRVLKMHGGATQLSTLLSELEDVWGGVLTPVDLEKSKTGYVRWRTRVSTKKNNLIKKGILDKNRQSGIWKLDKRTYNDSVKVTEGFLSEDSVHAHD</sequence>
<feature type="compositionally biased region" description="Low complexity" evidence="1">
    <location>
        <begin position="692"/>
        <end position="705"/>
    </location>
</feature>
<accession>A0A8A3S5C5</accession>
<gene>
    <name evidence="4" type="ORF">RJ40_05200</name>
</gene>
<feature type="region of interest" description="Disordered" evidence="1">
    <location>
        <begin position="686"/>
        <end position="706"/>
    </location>
</feature>
<evidence type="ECO:0000256" key="1">
    <source>
        <dbReference type="SAM" id="MobiDB-lite"/>
    </source>
</evidence>
<organism evidence="4 5">
    <name type="scientific">Methanofollis aquaemaris</name>
    <dbReference type="NCBI Taxonomy" id="126734"/>
    <lineage>
        <taxon>Archaea</taxon>
        <taxon>Methanobacteriati</taxon>
        <taxon>Methanobacteriota</taxon>
        <taxon>Stenosarchaea group</taxon>
        <taxon>Methanomicrobia</taxon>
        <taxon>Methanomicrobiales</taxon>
        <taxon>Methanomicrobiaceae</taxon>
        <taxon>Methanofollis</taxon>
    </lineage>
</organism>
<evidence type="ECO:0000259" key="2">
    <source>
        <dbReference type="Pfam" id="PF10592"/>
    </source>
</evidence>
<dbReference type="RefSeq" id="WP_265582300.1">
    <property type="nucleotide sequence ID" value="NZ_CP036172.1"/>
</dbReference>
<dbReference type="Pfam" id="PF10592">
    <property type="entry name" value="AIPR"/>
    <property type="match status" value="1"/>
</dbReference>
<feature type="domain" description="Abortive infection phage resistance protein N-terminal" evidence="3">
    <location>
        <begin position="34"/>
        <end position="178"/>
    </location>
</feature>
<evidence type="ECO:0000313" key="4">
    <source>
        <dbReference type="EMBL" id="QSZ66931.1"/>
    </source>
</evidence>
<dbReference type="InterPro" id="IPR018891">
    <property type="entry name" value="AIPR_C"/>
</dbReference>
<evidence type="ECO:0000313" key="5">
    <source>
        <dbReference type="Proteomes" id="UP001042704"/>
    </source>
</evidence>
<proteinExistence type="predicted"/>
<keyword evidence="5" id="KW-1185">Reference proteome</keyword>
<dbReference type="AlphaFoldDB" id="A0A8A3S5C5"/>
<dbReference type="InterPro" id="IPR055101">
    <property type="entry name" value="AIPR_N"/>
</dbReference>
<name>A0A8A3S5C5_9EURY</name>
<protein>
    <submittedName>
        <fullName evidence="4">Abortive phage infection protein</fullName>
    </submittedName>
</protein>
<evidence type="ECO:0000259" key="3">
    <source>
        <dbReference type="Pfam" id="PF22879"/>
    </source>
</evidence>
<dbReference type="GeneID" id="76423734"/>